<dbReference type="SUPFAM" id="SSF48484">
    <property type="entry name" value="Lipoxigenase"/>
    <property type="match status" value="1"/>
</dbReference>
<reference evidence="5" key="2">
    <citation type="submission" date="2019-06" db="EMBL/GenBank/DDBJ databases">
        <title>Genomics analysis of Aphanomyces spp. identifies a new class of oomycete effector associated with host adaptation.</title>
        <authorList>
            <person name="Gaulin E."/>
        </authorList>
    </citation>
    <scope>NUCLEOTIDE SEQUENCE</scope>
    <source>
        <strain evidence="5">CBS 578.67</strain>
    </source>
</reference>
<evidence type="ECO:0000313" key="7">
    <source>
        <dbReference type="Proteomes" id="UP000332933"/>
    </source>
</evidence>
<keyword evidence="1" id="KW-0479">Metal-binding</keyword>
<dbReference type="Gene3D" id="1.20.245.10">
    <property type="entry name" value="Lipoxygenase-1, Domain 5"/>
    <property type="match status" value="1"/>
</dbReference>
<proteinExistence type="predicted"/>
<name>A0A485L2M8_9STRA</name>
<dbReference type="GO" id="GO:0016705">
    <property type="term" value="F:oxidoreductase activity, acting on paired donors, with incorporation or reduction of molecular oxygen"/>
    <property type="evidence" value="ECO:0007669"/>
    <property type="project" value="InterPro"/>
</dbReference>
<keyword evidence="3" id="KW-0560">Oxidoreductase</keyword>
<accession>A0A485L2M8</accession>
<dbReference type="GO" id="GO:0004497">
    <property type="term" value="F:monooxygenase activity"/>
    <property type="evidence" value="ECO:0007669"/>
    <property type="project" value="InterPro"/>
</dbReference>
<reference evidence="6 7" key="1">
    <citation type="submission" date="2019-03" db="EMBL/GenBank/DDBJ databases">
        <authorList>
            <person name="Gaulin E."/>
            <person name="Dumas B."/>
        </authorList>
    </citation>
    <scope>NUCLEOTIDE SEQUENCE [LARGE SCALE GENOMIC DNA]</scope>
    <source>
        <strain evidence="6">CBS 568.67</strain>
    </source>
</reference>
<dbReference type="Pfam" id="PF00305">
    <property type="entry name" value="Lipoxygenase"/>
    <property type="match status" value="1"/>
</dbReference>
<dbReference type="InterPro" id="IPR036396">
    <property type="entry name" value="Cyt_P450_sf"/>
</dbReference>
<evidence type="ECO:0000259" key="4">
    <source>
        <dbReference type="PROSITE" id="PS51393"/>
    </source>
</evidence>
<feature type="domain" description="Lipoxygenase" evidence="4">
    <location>
        <begin position="668"/>
        <end position="813"/>
    </location>
</feature>
<dbReference type="GO" id="GO:0034440">
    <property type="term" value="P:lipid oxidation"/>
    <property type="evidence" value="ECO:0007669"/>
    <property type="project" value="InterPro"/>
</dbReference>
<evidence type="ECO:0000256" key="3">
    <source>
        <dbReference type="ARBA" id="ARBA00023002"/>
    </source>
</evidence>
<dbReference type="InterPro" id="IPR013819">
    <property type="entry name" value="LipOase_C"/>
</dbReference>
<evidence type="ECO:0000313" key="5">
    <source>
        <dbReference type="EMBL" id="KAF0693853.1"/>
    </source>
</evidence>
<protein>
    <submittedName>
        <fullName evidence="6">Aste57867_15221 protein</fullName>
    </submittedName>
</protein>
<dbReference type="Proteomes" id="UP000332933">
    <property type="component" value="Unassembled WGS sequence"/>
</dbReference>
<dbReference type="EMBL" id="CAADRA010005658">
    <property type="protein sequence ID" value="VFT92030.1"/>
    <property type="molecule type" value="Genomic_DNA"/>
</dbReference>
<dbReference type="EMBL" id="VJMH01005637">
    <property type="protein sequence ID" value="KAF0693853.1"/>
    <property type="molecule type" value="Genomic_DNA"/>
</dbReference>
<dbReference type="AlphaFoldDB" id="A0A485L2M8"/>
<organism evidence="6 7">
    <name type="scientific">Aphanomyces stellatus</name>
    <dbReference type="NCBI Taxonomy" id="120398"/>
    <lineage>
        <taxon>Eukaryota</taxon>
        <taxon>Sar</taxon>
        <taxon>Stramenopiles</taxon>
        <taxon>Oomycota</taxon>
        <taxon>Saprolegniomycetes</taxon>
        <taxon>Saprolegniales</taxon>
        <taxon>Verrucalvaceae</taxon>
        <taxon>Aphanomyces</taxon>
    </lineage>
</organism>
<dbReference type="PANTHER" id="PTHR11771">
    <property type="entry name" value="LIPOXYGENASE"/>
    <property type="match status" value="1"/>
</dbReference>
<dbReference type="Gene3D" id="1.10.630.10">
    <property type="entry name" value="Cytochrome P450"/>
    <property type="match status" value="1"/>
</dbReference>
<evidence type="ECO:0000313" key="6">
    <source>
        <dbReference type="EMBL" id="VFT92030.1"/>
    </source>
</evidence>
<dbReference type="OrthoDB" id="407298at2759"/>
<dbReference type="PROSITE" id="PS51393">
    <property type="entry name" value="LIPOXYGENASE_3"/>
    <property type="match status" value="1"/>
</dbReference>
<gene>
    <name evidence="6" type="primary">Aste57867_15221</name>
    <name evidence="5" type="ORF">As57867_015165</name>
    <name evidence="6" type="ORF">ASTE57867_15221</name>
</gene>
<keyword evidence="7" id="KW-1185">Reference proteome</keyword>
<keyword evidence="2" id="KW-0223">Dioxygenase</keyword>
<dbReference type="SUPFAM" id="SSF48264">
    <property type="entry name" value="Cytochrome P450"/>
    <property type="match status" value="1"/>
</dbReference>
<dbReference type="GO" id="GO:0005506">
    <property type="term" value="F:iron ion binding"/>
    <property type="evidence" value="ECO:0007669"/>
    <property type="project" value="InterPro"/>
</dbReference>
<dbReference type="GO" id="GO:0016702">
    <property type="term" value="F:oxidoreductase activity, acting on single donors with incorporation of molecular oxygen, incorporation of two atoms of oxygen"/>
    <property type="evidence" value="ECO:0007669"/>
    <property type="project" value="InterPro"/>
</dbReference>
<evidence type="ECO:0000256" key="1">
    <source>
        <dbReference type="ARBA" id="ARBA00022723"/>
    </source>
</evidence>
<dbReference type="InterPro" id="IPR036226">
    <property type="entry name" value="LipOase_C_sf"/>
</dbReference>
<dbReference type="InterPro" id="IPR000907">
    <property type="entry name" value="LipOase"/>
</dbReference>
<dbReference type="GO" id="GO:0020037">
    <property type="term" value="F:heme binding"/>
    <property type="evidence" value="ECO:0007669"/>
    <property type="project" value="InterPro"/>
</dbReference>
<evidence type="ECO:0000256" key="2">
    <source>
        <dbReference type="ARBA" id="ARBA00022964"/>
    </source>
</evidence>
<sequence>MGNAASVPLTGIVRLDDERIKHMEGDVTYLEYEVKRWFAPPVIGFFGTDALTEFDTKLADGSIRRADAFPAGLVALLGPNVLPTLDGAEYASRFALLRQALCDLPLVPRLRQHVHDEHAKWAAHGGAISLAANSAKLVFRVFCALVLGLESVDLATYELVTTFQAALHKGEARGKPDAAAIAARARVIDALVAPAIKQSQARAADQIPHGAAIDVLVASTSPAADLEADLLFLLVTTLPRLERVVVNSITGFCMFSPTVHAPLVAARDALEESHPTADARWAALASPAMDTNYIHYYLQEVTRYYAAGPSHVYGRAVSNLRFSGNIEVKKGSLTVAVLDAPLLHATDFDPMRFENLGNVDLFPRSVDEAFIRLVARGAFVSLVDYHWRMAPLQDYSVLNAQHVPIGQLMAVGFRDRTDKTKLLCDVAGSEAEWKFLQLPDANQYRGEVESVHAMFTDIRLDVWSHLMLRLVETKFWLWKRPTAAHDLTIPKVQKPLKKLTLYGTKIQIPTEDEDLSLDPWVQIKTFEFVRDQCPFTDDFDTMWAPNEDMEAYVMGKVGKMWPPIGVHWNDRYSDRALSLMAFHGMGQHLVAKLPQPHADGSYYGLLLNFMAQLEVRPGFATYGADAFFDQQGNVVKIVRQNATYVPGDDQWEYIKFAFRCSLIVRVTAVDHLLGIHITVANYLTTATREQLPPAHPLRRLLKPFTFRSVVVNHEAAWSLFYPQGLLHRASALTEKGMQQTWDYGLANFKFETLPEHLARQQIDTVAMPFEQDGLAFFSLVRRFVSDYVDLYYASDADVTGDASLVQFWAALVKTLPCGLPRPLTLDSVKDIVTQGIVWVTAIHNHVGSVGEYKTDPAFCTYAWVEGELCARPKTAAICGILAASTNVPNPSILEDFSHVMLDDKAKALCHRFTDDLQAFSTEIQARNAKRDQPYVSFDPATIDLSVSF</sequence>